<keyword evidence="2" id="KW-1185">Reference proteome</keyword>
<dbReference type="InterPro" id="IPR011992">
    <property type="entry name" value="EF-hand-dom_pair"/>
</dbReference>
<organism evidence="1 2">
    <name type="scientific">Durusdinium trenchii</name>
    <dbReference type="NCBI Taxonomy" id="1381693"/>
    <lineage>
        <taxon>Eukaryota</taxon>
        <taxon>Sar</taxon>
        <taxon>Alveolata</taxon>
        <taxon>Dinophyceae</taxon>
        <taxon>Suessiales</taxon>
        <taxon>Symbiodiniaceae</taxon>
        <taxon>Durusdinium</taxon>
    </lineage>
</organism>
<evidence type="ECO:0000313" key="2">
    <source>
        <dbReference type="Proteomes" id="UP001642464"/>
    </source>
</evidence>
<reference evidence="1 2" key="1">
    <citation type="submission" date="2024-02" db="EMBL/GenBank/DDBJ databases">
        <authorList>
            <person name="Chen Y."/>
            <person name="Shah S."/>
            <person name="Dougan E. K."/>
            <person name="Thang M."/>
            <person name="Chan C."/>
        </authorList>
    </citation>
    <scope>NUCLEOTIDE SEQUENCE [LARGE SCALE GENOMIC DNA]</scope>
</reference>
<dbReference type="Gene3D" id="1.10.238.10">
    <property type="entry name" value="EF-hand"/>
    <property type="match status" value="1"/>
</dbReference>
<comment type="caution">
    <text evidence="1">The sequence shown here is derived from an EMBL/GenBank/DDBJ whole genome shotgun (WGS) entry which is preliminary data.</text>
</comment>
<evidence type="ECO:0008006" key="3">
    <source>
        <dbReference type="Google" id="ProtNLM"/>
    </source>
</evidence>
<accession>A0ABP0HUZ5</accession>
<sequence>MREELSRSTVVGGVRVDAAIQQVEDELSKWQCNKYTHITRAVQMLEQKVIKLETIFSRPAQDCPVPVAVVFVYFHLDTSTGALTYQFEEENVQHEVSGQSLAPGMYECWLDRIIGDKLQVRQLHDLATSFEQTRLVPPPHIEEAEVTVEDASGPHAPGHVAADVAAVPSAGAGVPVAPAEDPAVELDLSTLLANIFDAADEENELELRHKEVADLLYATPLGLTDWDIKLLLTRATEFETGRIEYQPFVSAAPEIIEGLRQRRSAFESRKVADAAPVTMEAIELCFGEEIEEVARTMREAFGQHDPASQGTLTRHEFRSCLMSKM</sequence>
<dbReference type="Proteomes" id="UP001642464">
    <property type="component" value="Unassembled WGS sequence"/>
</dbReference>
<feature type="non-terminal residue" evidence="1">
    <location>
        <position position="325"/>
    </location>
</feature>
<name>A0ABP0HUZ5_9DINO</name>
<dbReference type="EMBL" id="CAXAMM010001622">
    <property type="protein sequence ID" value="CAK8992720.1"/>
    <property type="molecule type" value="Genomic_DNA"/>
</dbReference>
<evidence type="ECO:0000313" key="1">
    <source>
        <dbReference type="EMBL" id="CAK8992720.1"/>
    </source>
</evidence>
<gene>
    <name evidence="1" type="ORF">SCF082_LOCUS3200</name>
</gene>
<dbReference type="Pfam" id="PF14469">
    <property type="entry name" value="AKAP28"/>
    <property type="match status" value="1"/>
</dbReference>
<protein>
    <recommendedName>
        <fullName evidence="3">EF-hand domain-containing protein</fullName>
    </recommendedName>
</protein>
<dbReference type="InterPro" id="IPR025663">
    <property type="entry name" value="AKAP_28"/>
</dbReference>
<proteinExistence type="predicted"/>
<dbReference type="SUPFAM" id="SSF47473">
    <property type="entry name" value="EF-hand"/>
    <property type="match status" value="1"/>
</dbReference>